<dbReference type="CDD" id="cd13578">
    <property type="entry name" value="PBP2_Bug27"/>
    <property type="match status" value="1"/>
</dbReference>
<dbReference type="Proteomes" id="UP000698752">
    <property type="component" value="Unassembled WGS sequence"/>
</dbReference>
<gene>
    <name evidence="2" type="ORF">GXW78_26255</name>
</gene>
<dbReference type="SUPFAM" id="SSF53850">
    <property type="entry name" value="Periplasmic binding protein-like II"/>
    <property type="match status" value="1"/>
</dbReference>
<dbReference type="PANTHER" id="PTHR42928">
    <property type="entry name" value="TRICARBOXYLATE-BINDING PROTEIN"/>
    <property type="match status" value="1"/>
</dbReference>
<keyword evidence="3" id="KW-1185">Reference proteome</keyword>
<dbReference type="PANTHER" id="PTHR42928:SF5">
    <property type="entry name" value="BLR1237 PROTEIN"/>
    <property type="match status" value="1"/>
</dbReference>
<comment type="caution">
    <text evidence="2">The sequence shown here is derived from an EMBL/GenBank/DDBJ whole genome shotgun (WGS) entry which is preliminary data.</text>
</comment>
<dbReference type="InterPro" id="IPR005064">
    <property type="entry name" value="BUG"/>
</dbReference>
<dbReference type="EMBL" id="JAAEDI010000042">
    <property type="protein sequence ID" value="MBR0653186.1"/>
    <property type="molecule type" value="Genomic_DNA"/>
</dbReference>
<organism evidence="2 3">
    <name type="scientific">Neoroseomonas terrae</name>
    <dbReference type="NCBI Taxonomy" id="424799"/>
    <lineage>
        <taxon>Bacteria</taxon>
        <taxon>Pseudomonadati</taxon>
        <taxon>Pseudomonadota</taxon>
        <taxon>Alphaproteobacteria</taxon>
        <taxon>Acetobacterales</taxon>
        <taxon>Acetobacteraceae</taxon>
        <taxon>Neoroseomonas</taxon>
    </lineage>
</organism>
<dbReference type="RefSeq" id="WP_211871891.1">
    <property type="nucleotide sequence ID" value="NZ_JAAEDI010000042.1"/>
</dbReference>
<name>A0ABS5EQ72_9PROT</name>
<sequence length="300" mass="31790">MTEWPTRPIRVVVPFQAGSATDTMMRVLGPRMAQTLGEAIVIDNRPGAGGVTGSEIVARAPRDGYTLLMAAASSHGILPAMMPRIPYDAVQDFTPIGLACSSTNFIVVHPSLPVHNLQELIAYAKAQPQGLSYAAGSRGSSNGLAGEILTLRSGAPLTHIPYNNIAQGVSDTLAGHVKMMIYTVAILPHVREGRLRTIAVTAARRQVQAPDVPTAVEQGAEGVIADSWFAMFGPAGLPDATRDRASGALREALADPQIAQRLIEQGLTPAYLGPDELRSYVQAEIGKWTGVSRAIGLRLD</sequence>
<evidence type="ECO:0000313" key="3">
    <source>
        <dbReference type="Proteomes" id="UP000698752"/>
    </source>
</evidence>
<reference evidence="3" key="1">
    <citation type="journal article" date="2021" name="Syst. Appl. Microbiol.">
        <title>Roseomonas hellenica sp. nov., isolated from roots of wild-growing Alkanna tinctoria.</title>
        <authorList>
            <person name="Rat A."/>
            <person name="Naranjo H.D."/>
            <person name="Lebbe L."/>
            <person name="Cnockaert M."/>
            <person name="Krigas N."/>
            <person name="Grigoriadou K."/>
            <person name="Maloupa E."/>
            <person name="Willems A."/>
        </authorList>
    </citation>
    <scope>NUCLEOTIDE SEQUENCE [LARGE SCALE GENOMIC DNA]</scope>
    <source>
        <strain evidence="3">LMG 31159</strain>
    </source>
</reference>
<protein>
    <submittedName>
        <fullName evidence="2">Tripartite tricarboxylate transporter substrate binding protein</fullName>
    </submittedName>
</protein>
<proteinExistence type="inferred from homology"/>
<comment type="similarity">
    <text evidence="1">Belongs to the UPF0065 (bug) family.</text>
</comment>
<dbReference type="Pfam" id="PF03401">
    <property type="entry name" value="TctC"/>
    <property type="match status" value="1"/>
</dbReference>
<dbReference type="PIRSF" id="PIRSF017082">
    <property type="entry name" value="YflP"/>
    <property type="match status" value="1"/>
</dbReference>
<evidence type="ECO:0000313" key="2">
    <source>
        <dbReference type="EMBL" id="MBR0653186.1"/>
    </source>
</evidence>
<evidence type="ECO:0000256" key="1">
    <source>
        <dbReference type="ARBA" id="ARBA00006987"/>
    </source>
</evidence>
<accession>A0ABS5EQ72</accession>
<dbReference type="Gene3D" id="3.40.190.10">
    <property type="entry name" value="Periplasmic binding protein-like II"/>
    <property type="match status" value="1"/>
</dbReference>
<dbReference type="InterPro" id="IPR042100">
    <property type="entry name" value="Bug_dom1"/>
</dbReference>
<dbReference type="Gene3D" id="3.40.190.150">
    <property type="entry name" value="Bordetella uptake gene, domain 1"/>
    <property type="match status" value="1"/>
</dbReference>